<dbReference type="InterPro" id="IPR040626">
    <property type="entry name" value="Pepdidase_M14_N"/>
</dbReference>
<keyword evidence="5" id="KW-0479">Metal-binding</keyword>
<keyword evidence="6" id="KW-0378">Hydrolase</keyword>
<keyword evidence="4" id="KW-0645">Protease</keyword>
<keyword evidence="11" id="KW-0472">Membrane</keyword>
<feature type="domain" description="Cytosolic carboxypeptidase N-terminal" evidence="12">
    <location>
        <begin position="598"/>
        <end position="679"/>
    </location>
</feature>
<feature type="transmembrane region" description="Helical" evidence="11">
    <location>
        <begin position="68"/>
        <end position="94"/>
    </location>
</feature>
<dbReference type="InterPro" id="IPR011989">
    <property type="entry name" value="ARM-like"/>
</dbReference>
<dbReference type="FunFam" id="2.60.40.3120:FF:000001">
    <property type="entry name" value="cytosolic carboxypeptidase 1 isoform X1"/>
    <property type="match status" value="1"/>
</dbReference>
<keyword evidence="11" id="KW-1133">Transmembrane helix</keyword>
<evidence type="ECO:0000256" key="7">
    <source>
        <dbReference type="ARBA" id="ARBA00022833"/>
    </source>
</evidence>
<evidence type="ECO:0000256" key="2">
    <source>
        <dbReference type="ARBA" id="ARBA00005988"/>
    </source>
</evidence>
<dbReference type="PANTHER" id="PTHR12756">
    <property type="entry name" value="CYTOSOLIC CARBOXYPEPTIDASE"/>
    <property type="match status" value="1"/>
</dbReference>
<dbReference type="GeneTree" id="ENSGT00940000157707"/>
<evidence type="ECO:0000256" key="10">
    <source>
        <dbReference type="SAM" id="MobiDB-lite"/>
    </source>
</evidence>
<dbReference type="GO" id="GO:0008237">
    <property type="term" value="F:metallopeptidase activity"/>
    <property type="evidence" value="ECO:0007669"/>
    <property type="project" value="UniProtKB-KW"/>
</dbReference>
<evidence type="ECO:0000256" key="11">
    <source>
        <dbReference type="SAM" id="Phobius"/>
    </source>
</evidence>
<dbReference type="GO" id="GO:0006508">
    <property type="term" value="P:proteolysis"/>
    <property type="evidence" value="ECO:0007669"/>
    <property type="project" value="UniProtKB-KW"/>
</dbReference>
<dbReference type="Gene3D" id="2.60.40.3120">
    <property type="match status" value="1"/>
</dbReference>
<evidence type="ECO:0000256" key="8">
    <source>
        <dbReference type="ARBA" id="ARBA00023049"/>
    </source>
</evidence>
<evidence type="ECO:0000256" key="1">
    <source>
        <dbReference type="ARBA" id="ARBA00001947"/>
    </source>
</evidence>
<comment type="cofactor">
    <cofactor evidence="1">
        <name>Zn(2+)</name>
        <dbReference type="ChEBI" id="CHEBI:29105"/>
    </cofactor>
</comment>
<dbReference type="GO" id="GO:0046872">
    <property type="term" value="F:metal ion binding"/>
    <property type="evidence" value="ECO:0007669"/>
    <property type="project" value="UniProtKB-KW"/>
</dbReference>
<protein>
    <submittedName>
        <fullName evidence="13">ATP/GTP binding carboxypeptidase 1</fullName>
    </submittedName>
</protein>
<evidence type="ECO:0000256" key="5">
    <source>
        <dbReference type="ARBA" id="ARBA00022723"/>
    </source>
</evidence>
<dbReference type="Proteomes" id="UP000694383">
    <property type="component" value="Unplaced"/>
</dbReference>
<dbReference type="Ensembl" id="ENSOSIT00000040552.1">
    <property type="protein sequence ID" value="ENSOSIP00000038469.1"/>
    <property type="gene ID" value="ENSOSIG00000018971.1"/>
</dbReference>
<comment type="similarity">
    <text evidence="2">Belongs to the peptidase M14 family.</text>
</comment>
<evidence type="ECO:0000256" key="9">
    <source>
        <dbReference type="ARBA" id="ARBA00029302"/>
    </source>
</evidence>
<accession>A0A8C7Z5J4</accession>
<evidence type="ECO:0000259" key="12">
    <source>
        <dbReference type="Pfam" id="PF18027"/>
    </source>
</evidence>
<sequence length="860" mass="96844">MNKPKMASEKGNSSLLTLLDQIERMNGEAMLRDTEMARHVTAKILHLIQTQEKSGREIMSKGSSGMEVILASLENVTVLNPSITLMLFFCWLMVIGRGHRVEVFVSKGGTGILFQILIAASKESPPSMELMLHLHSLLAKVGPKDRRFGMKARLSGALNVTVSLIRQNLQNTKLLLPCLHVLRVYSSNSVNAMSLGKIEGVELMFKIIGPYSKKNTTLLKVALDALGALLKSKTNARRAVDGGYVAVLLSLYQDWHRNDTRCRHILIRKGLLVCLRNITNIKLGRKAFIDADGMRILHNSSTECLPVRTLDPLVNTSSLIMRKCFPKNRLPLPTMKSAFHFQLPHIPAGGPVAQLYSHPPGVDDVVDDSDDNEEAEADTDTENDEDEKDNYMLNDDIETDLNKLYPKRSLCRPFEELKVYERFFLELSEDFQVIISDEDCNSTKGHETRPSSSALKHIQSPLLLGGIPTLRVGSGGSNFGSDCGSEGADEEGGEGAVLEVPDTARLLPLHNPDLYVEMVKETCSVPRYAEVAYPDYFGHVAPTFKEPLLERLYGVQRSKIFQDIERLIHPNDILDKVVYDLDIPNCPLVKDEGESLKFNSQFESGNLRKAIQVRKYEYDLVLNADINSNHYHQWFYFEVSGMRVGVTYRFNIINCEKSNSQFNYGMQVLMYSVQEAISGRPCWVRTGTDICYYKNYFARSSIAAGGQKGKSYYTLTFSMSFSHKDDVCYFAYHYPYTFSTLKMHLSKLEDLRTPQIYLRQDVLCETLGGNHCPLLTITAMPESKSSNHIYQFRKQLHQHTTLSCTSIPAKTVSPSTYVMEEDEPSFLEAIDYSAESNDEDAEPENELADEAQENLDQLSD</sequence>
<dbReference type="SUPFAM" id="SSF48371">
    <property type="entry name" value="ARM repeat"/>
    <property type="match status" value="1"/>
</dbReference>
<proteinExistence type="inferred from homology"/>
<dbReference type="Pfam" id="PF18027">
    <property type="entry name" value="Pepdidase_M14_N"/>
    <property type="match status" value="1"/>
</dbReference>
<dbReference type="InterPro" id="IPR016024">
    <property type="entry name" value="ARM-type_fold"/>
</dbReference>
<feature type="region of interest" description="Disordered" evidence="10">
    <location>
        <begin position="833"/>
        <end position="860"/>
    </location>
</feature>
<evidence type="ECO:0000313" key="13">
    <source>
        <dbReference type="Ensembl" id="ENSOSIP00000038469.1"/>
    </source>
</evidence>
<keyword evidence="14" id="KW-1185">Reference proteome</keyword>
<dbReference type="GO" id="GO:0043009">
    <property type="term" value="P:chordate embryonic development"/>
    <property type="evidence" value="ECO:0007669"/>
    <property type="project" value="Ensembl"/>
</dbReference>
<keyword evidence="11" id="KW-0812">Transmembrane</keyword>
<dbReference type="AlphaFoldDB" id="A0A8C7Z5J4"/>
<dbReference type="GO" id="GO:0004180">
    <property type="term" value="F:carboxypeptidase activity"/>
    <property type="evidence" value="ECO:0007669"/>
    <property type="project" value="UniProtKB-KW"/>
</dbReference>
<dbReference type="PANTHER" id="PTHR12756:SF24">
    <property type="entry name" value="CYTOSOLIC CARBOXYPEPTIDASE 1"/>
    <property type="match status" value="1"/>
</dbReference>
<name>A0A8C7Z5J4_9TELE</name>
<evidence type="ECO:0000256" key="3">
    <source>
        <dbReference type="ARBA" id="ARBA00022645"/>
    </source>
</evidence>
<comment type="catalytic activity">
    <reaction evidence="9">
        <text>(L-glutamyl)(n+1)-gamma-L-glutamyl-L-glutamyl-[protein] + H2O = (L-glutamyl)(n)-gamma-L-glutamyl-L-glutamyl-[protein] + L-glutamate</text>
        <dbReference type="Rhea" id="RHEA:60004"/>
        <dbReference type="Rhea" id="RHEA-COMP:15519"/>
        <dbReference type="Rhea" id="RHEA-COMP:15675"/>
        <dbReference type="ChEBI" id="CHEBI:15377"/>
        <dbReference type="ChEBI" id="CHEBI:29985"/>
        <dbReference type="ChEBI" id="CHEBI:143623"/>
    </reaction>
    <physiologicalReaction direction="left-to-right" evidence="9">
        <dbReference type="Rhea" id="RHEA:60005"/>
    </physiologicalReaction>
</comment>
<evidence type="ECO:0000256" key="4">
    <source>
        <dbReference type="ARBA" id="ARBA00022670"/>
    </source>
</evidence>
<keyword evidence="7" id="KW-0862">Zinc</keyword>
<dbReference type="Pfam" id="PF25571">
    <property type="entry name" value="TPR_CCP1_N"/>
    <property type="match status" value="1"/>
</dbReference>
<evidence type="ECO:0000256" key="6">
    <source>
        <dbReference type="ARBA" id="ARBA00022801"/>
    </source>
</evidence>
<keyword evidence="3" id="KW-0121">Carboxypeptidase</keyword>
<dbReference type="Gene3D" id="1.25.10.10">
    <property type="entry name" value="Leucine-rich Repeat Variant"/>
    <property type="match status" value="1"/>
</dbReference>
<dbReference type="InterPro" id="IPR050821">
    <property type="entry name" value="Cytosolic_carboxypeptidase"/>
</dbReference>
<organism evidence="13 14">
    <name type="scientific">Oryzias sinensis</name>
    <name type="common">Chinese medaka</name>
    <dbReference type="NCBI Taxonomy" id="183150"/>
    <lineage>
        <taxon>Eukaryota</taxon>
        <taxon>Metazoa</taxon>
        <taxon>Chordata</taxon>
        <taxon>Craniata</taxon>
        <taxon>Vertebrata</taxon>
        <taxon>Euteleostomi</taxon>
        <taxon>Actinopterygii</taxon>
        <taxon>Neopterygii</taxon>
        <taxon>Teleostei</taxon>
        <taxon>Neoteleostei</taxon>
        <taxon>Acanthomorphata</taxon>
        <taxon>Ovalentaria</taxon>
        <taxon>Atherinomorphae</taxon>
        <taxon>Beloniformes</taxon>
        <taxon>Adrianichthyidae</taxon>
        <taxon>Oryziinae</taxon>
        <taxon>Oryzias</taxon>
    </lineage>
</organism>
<reference evidence="13" key="1">
    <citation type="submission" date="2025-08" db="UniProtKB">
        <authorList>
            <consortium name="Ensembl"/>
        </authorList>
    </citation>
    <scope>IDENTIFICATION</scope>
</reference>
<reference evidence="13" key="2">
    <citation type="submission" date="2025-09" db="UniProtKB">
        <authorList>
            <consortium name="Ensembl"/>
        </authorList>
    </citation>
    <scope>IDENTIFICATION</scope>
</reference>
<dbReference type="GO" id="GO:0033077">
    <property type="term" value="P:T cell differentiation in thymus"/>
    <property type="evidence" value="ECO:0007669"/>
    <property type="project" value="Ensembl"/>
</dbReference>
<feature type="compositionally biased region" description="Acidic residues" evidence="10">
    <location>
        <begin position="836"/>
        <end position="860"/>
    </location>
</feature>
<feature type="compositionally biased region" description="Acidic residues" evidence="10">
    <location>
        <begin position="364"/>
        <end position="388"/>
    </location>
</feature>
<evidence type="ECO:0000313" key="14">
    <source>
        <dbReference type="Proteomes" id="UP000694383"/>
    </source>
</evidence>
<feature type="region of interest" description="Disordered" evidence="10">
    <location>
        <begin position="358"/>
        <end position="391"/>
    </location>
</feature>
<keyword evidence="8" id="KW-0482">Metalloprotease</keyword>